<reference evidence="3 4" key="1">
    <citation type="submission" date="2018-05" db="EMBL/GenBank/DDBJ databases">
        <title>genome sequencing of Nitrosopumilus sp. NM25.</title>
        <authorList>
            <person name="Mori K."/>
            <person name="Nakagawa T."/>
        </authorList>
    </citation>
    <scope>NUCLEOTIDE SEQUENCE [LARGE SCALE GENOMIC DNA]</scope>
    <source>
        <strain evidence="3 4">NM25</strain>
    </source>
</reference>
<evidence type="ECO:0000313" key="3">
    <source>
        <dbReference type="EMBL" id="GBH34240.1"/>
    </source>
</evidence>
<proteinExistence type="predicted"/>
<dbReference type="GeneID" id="76208634"/>
<feature type="transmembrane region" description="Helical" evidence="2">
    <location>
        <begin position="6"/>
        <end position="23"/>
    </location>
</feature>
<dbReference type="Proteomes" id="UP000245829">
    <property type="component" value="Unassembled WGS sequence"/>
</dbReference>
<protein>
    <submittedName>
        <fullName evidence="3">Uncharacterized protein</fullName>
    </submittedName>
</protein>
<accession>A0A2S2KRD5</accession>
<organism evidence="3 4">
    <name type="scientific">Nitrosopumilus zosterae</name>
    <dbReference type="NCBI Taxonomy" id="718286"/>
    <lineage>
        <taxon>Archaea</taxon>
        <taxon>Nitrososphaerota</taxon>
        <taxon>Nitrososphaeria</taxon>
        <taxon>Nitrosopumilales</taxon>
        <taxon>Nitrosopumilaceae</taxon>
        <taxon>Nitrosopumilus</taxon>
    </lineage>
</organism>
<name>A0A2S2KRD5_9ARCH</name>
<dbReference type="InterPro" id="IPR036390">
    <property type="entry name" value="WH_DNA-bd_sf"/>
</dbReference>
<keyword evidence="2" id="KW-0472">Membrane</keyword>
<dbReference type="RefSeq" id="WP_109876851.1">
    <property type="nucleotide sequence ID" value="NZ_AP026695.1"/>
</dbReference>
<keyword evidence="2" id="KW-1133">Transmembrane helix</keyword>
<evidence type="ECO:0000256" key="2">
    <source>
        <dbReference type="SAM" id="Phobius"/>
    </source>
</evidence>
<dbReference type="AlphaFoldDB" id="A0A2S2KRD5"/>
<keyword evidence="4" id="KW-1185">Reference proteome</keyword>
<evidence type="ECO:0000256" key="1">
    <source>
        <dbReference type="SAM" id="MobiDB-lite"/>
    </source>
</evidence>
<dbReference type="SUPFAM" id="SSF46785">
    <property type="entry name" value="Winged helix' DNA-binding domain"/>
    <property type="match status" value="1"/>
</dbReference>
<gene>
    <name evidence="3" type="ORF">NZNM25_10310</name>
</gene>
<dbReference type="EMBL" id="BGKI01000004">
    <property type="protein sequence ID" value="GBH34240.1"/>
    <property type="molecule type" value="Genomic_DNA"/>
</dbReference>
<dbReference type="OrthoDB" id="3060at2157"/>
<sequence length="142" mass="16316">MADPNFSWIYLVIFLAIPLSRIIPRLLSKKGIRFNPSKTIQERQFTPNSDSYFQKSSMDSPKPEIVPSKPQSKSMLVLGELNRGTKYFENIQKNTGLDNQELESILEDLENNGLMKVHQKQGLFGLKTELLPTDKGFKEYYS</sequence>
<feature type="compositionally biased region" description="Polar residues" evidence="1">
    <location>
        <begin position="45"/>
        <end position="59"/>
    </location>
</feature>
<comment type="caution">
    <text evidence="3">The sequence shown here is derived from an EMBL/GenBank/DDBJ whole genome shotgun (WGS) entry which is preliminary data.</text>
</comment>
<evidence type="ECO:0000313" key="4">
    <source>
        <dbReference type="Proteomes" id="UP000245829"/>
    </source>
</evidence>
<keyword evidence="2" id="KW-0812">Transmembrane</keyword>
<feature type="region of interest" description="Disordered" evidence="1">
    <location>
        <begin position="45"/>
        <end position="72"/>
    </location>
</feature>